<name>A0A1H4WRZ1_RHOJO</name>
<dbReference type="InterPro" id="IPR011701">
    <property type="entry name" value="MFS"/>
</dbReference>
<organism evidence="7 8">
    <name type="scientific">Rhodococcus jostii</name>
    <dbReference type="NCBI Taxonomy" id="132919"/>
    <lineage>
        <taxon>Bacteria</taxon>
        <taxon>Bacillati</taxon>
        <taxon>Actinomycetota</taxon>
        <taxon>Actinomycetes</taxon>
        <taxon>Mycobacteriales</taxon>
        <taxon>Nocardiaceae</taxon>
        <taxon>Rhodococcus</taxon>
    </lineage>
</organism>
<dbReference type="AlphaFoldDB" id="A0A1H4WRZ1"/>
<dbReference type="InterPro" id="IPR020846">
    <property type="entry name" value="MFS_dom"/>
</dbReference>
<dbReference type="Pfam" id="PF07690">
    <property type="entry name" value="MFS_1"/>
    <property type="match status" value="1"/>
</dbReference>
<dbReference type="PANTHER" id="PTHR23508">
    <property type="entry name" value="CARBOXYLIC ACID TRANSPORTER PROTEIN HOMOLOG"/>
    <property type="match status" value="1"/>
</dbReference>
<feature type="transmembrane region" description="Helical" evidence="5">
    <location>
        <begin position="189"/>
        <end position="207"/>
    </location>
</feature>
<dbReference type="PANTHER" id="PTHR23508:SF10">
    <property type="entry name" value="CARBOXYLIC ACID TRANSPORTER PROTEIN HOMOLOG"/>
    <property type="match status" value="1"/>
</dbReference>
<dbReference type="PROSITE" id="PS00217">
    <property type="entry name" value="SUGAR_TRANSPORT_2"/>
    <property type="match status" value="1"/>
</dbReference>
<feature type="transmembrane region" description="Helical" evidence="5">
    <location>
        <begin position="402"/>
        <end position="425"/>
    </location>
</feature>
<feature type="domain" description="Major facilitator superfamily (MFS) profile" evidence="6">
    <location>
        <begin position="33"/>
        <end position="454"/>
    </location>
</feature>
<dbReference type="OrthoDB" id="4506232at2"/>
<comment type="subcellular location">
    <subcellularLocation>
        <location evidence="1">Cell membrane</location>
        <topology evidence="1">Multi-pass membrane protein</topology>
    </subcellularLocation>
</comment>
<dbReference type="GO" id="GO:0005886">
    <property type="term" value="C:plasma membrane"/>
    <property type="evidence" value="ECO:0007669"/>
    <property type="project" value="UniProtKB-SubCell"/>
</dbReference>
<dbReference type="InterPro" id="IPR005829">
    <property type="entry name" value="Sugar_transporter_CS"/>
</dbReference>
<feature type="transmembrane region" description="Helical" evidence="5">
    <location>
        <begin position="99"/>
        <end position="118"/>
    </location>
</feature>
<dbReference type="Gene3D" id="1.20.1250.20">
    <property type="entry name" value="MFS general substrate transporter like domains"/>
    <property type="match status" value="1"/>
</dbReference>
<proteinExistence type="predicted"/>
<evidence type="ECO:0000259" key="6">
    <source>
        <dbReference type="PROSITE" id="PS50850"/>
    </source>
</evidence>
<protein>
    <submittedName>
        <fullName evidence="7">MFS transporter, AAHS family, 4-hydroxybenzoate transporter</fullName>
    </submittedName>
</protein>
<dbReference type="PROSITE" id="PS50850">
    <property type="entry name" value="MFS"/>
    <property type="match status" value="1"/>
</dbReference>
<evidence type="ECO:0000313" key="8">
    <source>
        <dbReference type="Proteomes" id="UP000183407"/>
    </source>
</evidence>
<dbReference type="SUPFAM" id="SSF103473">
    <property type="entry name" value="MFS general substrate transporter"/>
    <property type="match status" value="1"/>
</dbReference>
<keyword evidence="2 5" id="KW-0812">Transmembrane</keyword>
<dbReference type="GO" id="GO:0046943">
    <property type="term" value="F:carboxylic acid transmembrane transporter activity"/>
    <property type="evidence" value="ECO:0007669"/>
    <property type="project" value="TreeGrafter"/>
</dbReference>
<dbReference type="InterPro" id="IPR036259">
    <property type="entry name" value="MFS_trans_sf"/>
</dbReference>
<feature type="transmembrane region" description="Helical" evidence="5">
    <location>
        <begin position="64"/>
        <end position="87"/>
    </location>
</feature>
<feature type="transmembrane region" description="Helical" evidence="5">
    <location>
        <begin position="32"/>
        <end position="58"/>
    </location>
</feature>
<evidence type="ECO:0000313" key="7">
    <source>
        <dbReference type="EMBL" id="SEC96076.1"/>
    </source>
</evidence>
<evidence type="ECO:0000256" key="3">
    <source>
        <dbReference type="ARBA" id="ARBA00022989"/>
    </source>
</evidence>
<feature type="transmembrane region" description="Helical" evidence="5">
    <location>
        <begin position="431"/>
        <end position="449"/>
    </location>
</feature>
<evidence type="ECO:0000256" key="1">
    <source>
        <dbReference type="ARBA" id="ARBA00004651"/>
    </source>
</evidence>
<feature type="transmembrane region" description="Helical" evidence="5">
    <location>
        <begin position="274"/>
        <end position="294"/>
    </location>
</feature>
<sequence length="461" mass="48278">MASELSSSHAPVTGVRVGELIDGRPVGRFHHLLLALAGAVMFLDGFDTQAISFAAPAIGREWGLSVSALGPIFSAAIVGLMVGYLCLAPLAHRFGHRRTVLVCTAMFGILTLQCALAESSIQLIALRFLTGAGLGAAIPSLVALTSEFAPARRRSSFVMFIYCWYAFGFVAAGVVSGIVIPLWGWRAMFVVGGSVPLVLMVFLLRYLPESPRYLLQRGAHNRAHAILRRLDPDLPIDAIVLADASDFAQPAVPANGKVSVVLDLVRGRWFLNTLLLWLAFVANLAAFYAIQSWLPTIVGSLGEPSRVVIASTVLTTVGGIAAAIIIGPAMDRTSPFRTLGVVYLVGAGFVALLGWVIGGGSTRALLGAAFLTGTCVTGGQMSVIALATVLYPTSMRSTGVGWALGMGRLGGIAGPLMVGAALGVGVAPRDVFFAVATILVVASISVLALERRVRSQQRSVG</sequence>
<feature type="transmembrane region" description="Helical" evidence="5">
    <location>
        <begin position="364"/>
        <end position="390"/>
    </location>
</feature>
<evidence type="ECO:0000256" key="5">
    <source>
        <dbReference type="SAM" id="Phobius"/>
    </source>
</evidence>
<feature type="transmembrane region" description="Helical" evidence="5">
    <location>
        <begin position="157"/>
        <end position="183"/>
    </location>
</feature>
<evidence type="ECO:0000256" key="4">
    <source>
        <dbReference type="ARBA" id="ARBA00023136"/>
    </source>
</evidence>
<dbReference type="EMBL" id="FNTL01000004">
    <property type="protein sequence ID" value="SEC96076.1"/>
    <property type="molecule type" value="Genomic_DNA"/>
</dbReference>
<feature type="transmembrane region" description="Helical" evidence="5">
    <location>
        <begin position="338"/>
        <end position="358"/>
    </location>
</feature>
<keyword evidence="3 5" id="KW-1133">Transmembrane helix</keyword>
<keyword evidence="4 5" id="KW-0472">Membrane</keyword>
<dbReference type="Proteomes" id="UP000183407">
    <property type="component" value="Unassembled WGS sequence"/>
</dbReference>
<feature type="transmembrane region" description="Helical" evidence="5">
    <location>
        <begin position="124"/>
        <end position="145"/>
    </location>
</feature>
<evidence type="ECO:0000256" key="2">
    <source>
        <dbReference type="ARBA" id="ARBA00022692"/>
    </source>
</evidence>
<gene>
    <name evidence="7" type="ORF">SAMN04490220_3059</name>
</gene>
<reference evidence="8" key="1">
    <citation type="submission" date="2016-10" db="EMBL/GenBank/DDBJ databases">
        <authorList>
            <person name="Varghese N."/>
        </authorList>
    </citation>
    <scope>NUCLEOTIDE SEQUENCE [LARGE SCALE GENOMIC DNA]</scope>
    <source>
        <strain evidence="8">DSM 44719</strain>
    </source>
</reference>
<dbReference type="CDD" id="cd17365">
    <property type="entry name" value="MFS_PcaK_like"/>
    <property type="match status" value="1"/>
</dbReference>
<accession>A0A1H4WRZ1</accession>
<feature type="transmembrane region" description="Helical" evidence="5">
    <location>
        <begin position="306"/>
        <end position="326"/>
    </location>
</feature>